<organism evidence="2 3">
    <name type="scientific">Phyllosticta citrichinensis</name>
    <dbReference type="NCBI Taxonomy" id="1130410"/>
    <lineage>
        <taxon>Eukaryota</taxon>
        <taxon>Fungi</taxon>
        <taxon>Dikarya</taxon>
        <taxon>Ascomycota</taxon>
        <taxon>Pezizomycotina</taxon>
        <taxon>Dothideomycetes</taxon>
        <taxon>Dothideomycetes incertae sedis</taxon>
        <taxon>Botryosphaeriales</taxon>
        <taxon>Phyllostictaceae</taxon>
        <taxon>Phyllosticta</taxon>
    </lineage>
</organism>
<name>A0ABR1Y035_9PEZI</name>
<feature type="transmembrane region" description="Helical" evidence="1">
    <location>
        <begin position="84"/>
        <end position="108"/>
    </location>
</feature>
<gene>
    <name evidence="2" type="ORF">IWX90DRAFT_156885</name>
</gene>
<evidence type="ECO:0008006" key="4">
    <source>
        <dbReference type="Google" id="ProtNLM"/>
    </source>
</evidence>
<evidence type="ECO:0000313" key="2">
    <source>
        <dbReference type="EMBL" id="KAK8173895.1"/>
    </source>
</evidence>
<feature type="transmembrane region" description="Helical" evidence="1">
    <location>
        <begin position="18"/>
        <end position="36"/>
    </location>
</feature>
<comment type="caution">
    <text evidence="2">The sequence shown here is derived from an EMBL/GenBank/DDBJ whole genome shotgun (WGS) entry which is preliminary data.</text>
</comment>
<keyword evidence="1" id="KW-0812">Transmembrane</keyword>
<sequence>MLASLPPHASSPNAFERLFFFFFFTPHGIFLVNPHFSTYDTPLHHSQSLQRNWSVGVWQLSSAAGNRFACLPCLSTRLTWRGAAGFIFLVFFFFFIFLCCCCLLRCVIGLLICGRRRMWAAGVLREQFEGKHGIA</sequence>
<keyword evidence="3" id="KW-1185">Reference proteome</keyword>
<keyword evidence="1" id="KW-1133">Transmembrane helix</keyword>
<accession>A0ABR1Y035</accession>
<keyword evidence="1" id="KW-0472">Membrane</keyword>
<protein>
    <recommendedName>
        <fullName evidence="4">Transmembrane protein</fullName>
    </recommendedName>
</protein>
<dbReference type="EMBL" id="JBBWUH010000003">
    <property type="protein sequence ID" value="KAK8173895.1"/>
    <property type="molecule type" value="Genomic_DNA"/>
</dbReference>
<evidence type="ECO:0000256" key="1">
    <source>
        <dbReference type="SAM" id="Phobius"/>
    </source>
</evidence>
<proteinExistence type="predicted"/>
<evidence type="ECO:0000313" key="3">
    <source>
        <dbReference type="Proteomes" id="UP001456524"/>
    </source>
</evidence>
<dbReference type="Proteomes" id="UP001456524">
    <property type="component" value="Unassembled WGS sequence"/>
</dbReference>
<reference evidence="2 3" key="1">
    <citation type="journal article" date="2022" name="G3 (Bethesda)">
        <title>Enemy or ally: a genomic approach to elucidate the lifestyle of Phyllosticta citrichinaensis.</title>
        <authorList>
            <person name="Buijs V.A."/>
            <person name="Groenewald J.Z."/>
            <person name="Haridas S."/>
            <person name="LaButti K.M."/>
            <person name="Lipzen A."/>
            <person name="Martin F.M."/>
            <person name="Barry K."/>
            <person name="Grigoriev I.V."/>
            <person name="Crous P.W."/>
            <person name="Seidl M.F."/>
        </authorList>
    </citation>
    <scope>NUCLEOTIDE SEQUENCE [LARGE SCALE GENOMIC DNA]</scope>
    <source>
        <strain evidence="2 3">CBS 129764</strain>
    </source>
</reference>